<dbReference type="EMBL" id="AFYH01181048">
    <property type="status" value="NOT_ANNOTATED_CDS"/>
    <property type="molecule type" value="Genomic_DNA"/>
</dbReference>
<keyword evidence="5" id="KW-0813">Transport</keyword>
<feature type="transmembrane region" description="Helical" evidence="14">
    <location>
        <begin position="62"/>
        <end position="85"/>
    </location>
</feature>
<evidence type="ECO:0000256" key="11">
    <source>
        <dbReference type="ARBA" id="ARBA00023034"/>
    </source>
</evidence>
<dbReference type="HOGENOM" id="CLU_048643_3_0_1"/>
<evidence type="ECO:0000256" key="9">
    <source>
        <dbReference type="ARBA" id="ARBA00022737"/>
    </source>
</evidence>
<dbReference type="FunCoup" id="H3AN52">
    <property type="interactions" value="705"/>
</dbReference>
<evidence type="ECO:0000313" key="15">
    <source>
        <dbReference type="Ensembl" id="ENSLACP00000011073.2"/>
    </source>
</evidence>
<dbReference type="EMBL" id="AFYH01181047">
    <property type="status" value="NOT_ANNOTATED_CDS"/>
    <property type="molecule type" value="Genomic_DNA"/>
</dbReference>
<evidence type="ECO:0000256" key="12">
    <source>
        <dbReference type="ARBA" id="ARBA00023136"/>
    </source>
</evidence>
<feature type="transmembrane region" description="Helical" evidence="14">
    <location>
        <begin position="6"/>
        <end position="25"/>
    </location>
</feature>
<keyword evidence="11" id="KW-0333">Golgi apparatus</keyword>
<dbReference type="GeneTree" id="ENSGT00390000007801"/>
<feature type="transmembrane region" description="Helical" evidence="14">
    <location>
        <begin position="92"/>
        <end position="112"/>
    </location>
</feature>
<dbReference type="eggNOG" id="KOG1623">
    <property type="taxonomic scope" value="Eukaryota"/>
</dbReference>
<evidence type="ECO:0000256" key="5">
    <source>
        <dbReference type="ARBA" id="ARBA00022448"/>
    </source>
</evidence>
<reference evidence="15" key="2">
    <citation type="submission" date="2025-08" db="UniProtKB">
        <authorList>
            <consortium name="Ensembl"/>
        </authorList>
    </citation>
    <scope>IDENTIFICATION</scope>
</reference>
<dbReference type="FunFam" id="1.20.1280.290:FF:000021">
    <property type="entry name" value="Solute carrier family 50 member 1"/>
    <property type="match status" value="1"/>
</dbReference>
<evidence type="ECO:0000256" key="3">
    <source>
        <dbReference type="ARBA" id="ARBA00007809"/>
    </source>
</evidence>
<evidence type="ECO:0000256" key="10">
    <source>
        <dbReference type="ARBA" id="ARBA00022989"/>
    </source>
</evidence>
<dbReference type="OMA" id="QLNDYYI"/>
<dbReference type="InParanoid" id="H3AN52"/>
<dbReference type="InterPro" id="IPR004316">
    <property type="entry name" value="SWEET_rpt"/>
</dbReference>
<evidence type="ECO:0000256" key="8">
    <source>
        <dbReference type="ARBA" id="ARBA00022692"/>
    </source>
</evidence>
<evidence type="ECO:0000256" key="6">
    <source>
        <dbReference type="ARBA" id="ARBA00022475"/>
    </source>
</evidence>
<evidence type="ECO:0000256" key="4">
    <source>
        <dbReference type="ARBA" id="ARBA00021741"/>
    </source>
</evidence>
<accession>H3AN52</accession>
<comment type="subcellular location">
    <subcellularLocation>
        <location evidence="1">Cell membrane</location>
        <topology evidence="1">Multi-pass membrane protein</topology>
    </subcellularLocation>
    <subcellularLocation>
        <location evidence="2">Golgi apparatus membrane</location>
        <topology evidence="2">Multi-pass membrane protein</topology>
    </subcellularLocation>
</comment>
<dbReference type="InterPro" id="IPR047664">
    <property type="entry name" value="SWEET"/>
</dbReference>
<dbReference type="GO" id="GO:0005886">
    <property type="term" value="C:plasma membrane"/>
    <property type="evidence" value="ECO:0007669"/>
    <property type="project" value="UniProtKB-SubCell"/>
</dbReference>
<dbReference type="KEGG" id="lcm:102359174"/>
<comment type="similarity">
    <text evidence="3">Belongs to the SWEET sugar transporter family.</text>
</comment>
<keyword evidence="16" id="KW-1185">Reference proteome</keyword>
<protein>
    <recommendedName>
        <fullName evidence="4">Sugar transporter SWEET1</fullName>
    </recommendedName>
    <alternativeName>
        <fullName evidence="13">Solute carrier family 50 member 1</fullName>
    </alternativeName>
</protein>
<dbReference type="PANTHER" id="PTHR10791">
    <property type="entry name" value="RAG1-ACTIVATING PROTEIN 1"/>
    <property type="match status" value="1"/>
</dbReference>
<proteinExistence type="inferred from homology"/>
<dbReference type="Proteomes" id="UP000008672">
    <property type="component" value="Unassembled WGS sequence"/>
</dbReference>
<keyword evidence="6" id="KW-1003">Cell membrane</keyword>
<dbReference type="GeneID" id="102359174"/>
<evidence type="ECO:0000256" key="1">
    <source>
        <dbReference type="ARBA" id="ARBA00004651"/>
    </source>
</evidence>
<dbReference type="RefSeq" id="XP_006007332.1">
    <property type="nucleotide sequence ID" value="XM_006007270.3"/>
</dbReference>
<feature type="transmembrane region" description="Helical" evidence="14">
    <location>
        <begin position="124"/>
        <end position="143"/>
    </location>
</feature>
<dbReference type="AlphaFoldDB" id="H3AN52"/>
<keyword evidence="8 14" id="KW-0812">Transmembrane</keyword>
<dbReference type="Ensembl" id="ENSLACT00000011156.2">
    <property type="protein sequence ID" value="ENSLACP00000011073.2"/>
    <property type="gene ID" value="ENSLACG00000009744.2"/>
</dbReference>
<evidence type="ECO:0000256" key="7">
    <source>
        <dbReference type="ARBA" id="ARBA00022597"/>
    </source>
</evidence>
<evidence type="ECO:0000256" key="2">
    <source>
        <dbReference type="ARBA" id="ARBA00004653"/>
    </source>
</evidence>
<dbReference type="OrthoDB" id="9942063at2759"/>
<dbReference type="Pfam" id="PF03083">
    <property type="entry name" value="MtN3_slv"/>
    <property type="match status" value="2"/>
</dbReference>
<name>H3AN52_LATCH</name>
<sequence length="217" mass="25159">MDLQLLSWACFIFTIVMFSTGLSDLKKMFSAQSTDNIQFLPFLTTDLNNLGWLYYGQLKEDWTIITVNVIGASLQTFYILAYLYYTAQKCEVLVKTLMMLAVLFLGYFYFIVVVPDTNARLNQLGLSCSVFTISMYLSPLTDLVKIIRTRSTKCLSFPLTVATFLTSTSWTLYGQQLNDFYIMIPNMPGILTSIIRFWLFWQYRSSQEKYSYRPLQA</sequence>
<evidence type="ECO:0000313" key="16">
    <source>
        <dbReference type="Proteomes" id="UP000008672"/>
    </source>
</evidence>
<keyword evidence="12 14" id="KW-0472">Membrane</keyword>
<organism evidence="15 16">
    <name type="scientific">Latimeria chalumnae</name>
    <name type="common">Coelacanth</name>
    <dbReference type="NCBI Taxonomy" id="7897"/>
    <lineage>
        <taxon>Eukaryota</taxon>
        <taxon>Metazoa</taxon>
        <taxon>Chordata</taxon>
        <taxon>Craniata</taxon>
        <taxon>Vertebrata</taxon>
        <taxon>Euteleostomi</taxon>
        <taxon>Coelacanthiformes</taxon>
        <taxon>Coelacanthidae</taxon>
        <taxon>Latimeria</taxon>
    </lineage>
</organism>
<feature type="transmembrane region" description="Helical" evidence="14">
    <location>
        <begin position="155"/>
        <end position="174"/>
    </location>
</feature>
<keyword evidence="7" id="KW-0762">Sugar transport</keyword>
<evidence type="ECO:0000256" key="13">
    <source>
        <dbReference type="ARBA" id="ARBA00031430"/>
    </source>
</evidence>
<evidence type="ECO:0000256" key="14">
    <source>
        <dbReference type="SAM" id="Phobius"/>
    </source>
</evidence>
<gene>
    <name evidence="15" type="primary">SLC50A1</name>
</gene>
<dbReference type="GO" id="GO:0051119">
    <property type="term" value="F:sugar transmembrane transporter activity"/>
    <property type="evidence" value="ECO:0007669"/>
    <property type="project" value="InterPro"/>
</dbReference>
<dbReference type="FunFam" id="1.20.1280.290:FF:000010">
    <property type="entry name" value="Sugar transporter SWEET"/>
    <property type="match status" value="1"/>
</dbReference>
<feature type="transmembrane region" description="Helical" evidence="14">
    <location>
        <begin position="180"/>
        <end position="201"/>
    </location>
</feature>
<dbReference type="CTD" id="55974"/>
<dbReference type="GO" id="GO:0000139">
    <property type="term" value="C:Golgi membrane"/>
    <property type="evidence" value="ECO:0007669"/>
    <property type="project" value="UniProtKB-SubCell"/>
</dbReference>
<keyword evidence="9" id="KW-0677">Repeat</keyword>
<reference evidence="15" key="3">
    <citation type="submission" date="2025-09" db="UniProtKB">
        <authorList>
            <consortium name="Ensembl"/>
        </authorList>
    </citation>
    <scope>IDENTIFICATION</scope>
</reference>
<reference evidence="16" key="1">
    <citation type="submission" date="2011-08" db="EMBL/GenBank/DDBJ databases">
        <title>The draft genome of Latimeria chalumnae.</title>
        <authorList>
            <person name="Di Palma F."/>
            <person name="Alfoldi J."/>
            <person name="Johnson J."/>
            <person name="Berlin A."/>
            <person name="Gnerre S."/>
            <person name="Jaffe D."/>
            <person name="MacCallum I."/>
            <person name="Young S."/>
            <person name="Walker B.J."/>
            <person name="Lander E."/>
            <person name="Lindblad-Toh K."/>
        </authorList>
    </citation>
    <scope>NUCLEOTIDE SEQUENCE [LARGE SCALE GENOMIC DNA]</scope>
    <source>
        <strain evidence="16">Wild caught</strain>
    </source>
</reference>
<dbReference type="Gene3D" id="1.20.1280.290">
    <property type="match status" value="2"/>
</dbReference>
<keyword evidence="10 14" id="KW-1133">Transmembrane helix</keyword>
<dbReference type="STRING" id="7897.ENSLACP00000011073"/>
<dbReference type="PANTHER" id="PTHR10791:SF30">
    <property type="entry name" value="SUGAR TRANSPORTER SWEET1"/>
    <property type="match status" value="1"/>
</dbReference>